<dbReference type="EMBL" id="JALJOV010001314">
    <property type="protein sequence ID" value="KAK9849934.1"/>
    <property type="molecule type" value="Genomic_DNA"/>
</dbReference>
<organism evidence="2 3">
    <name type="scientific">Apatococcus fuscideae</name>
    <dbReference type="NCBI Taxonomy" id="2026836"/>
    <lineage>
        <taxon>Eukaryota</taxon>
        <taxon>Viridiplantae</taxon>
        <taxon>Chlorophyta</taxon>
        <taxon>core chlorophytes</taxon>
        <taxon>Trebouxiophyceae</taxon>
        <taxon>Chlorellales</taxon>
        <taxon>Chlorellaceae</taxon>
        <taxon>Apatococcus</taxon>
    </lineage>
</organism>
<evidence type="ECO:0000256" key="1">
    <source>
        <dbReference type="SAM" id="MobiDB-lite"/>
    </source>
</evidence>
<feature type="region of interest" description="Disordered" evidence="1">
    <location>
        <begin position="69"/>
        <end position="99"/>
    </location>
</feature>
<dbReference type="Proteomes" id="UP001485043">
    <property type="component" value="Unassembled WGS sequence"/>
</dbReference>
<dbReference type="AlphaFoldDB" id="A0AAW1SPV6"/>
<keyword evidence="3" id="KW-1185">Reference proteome</keyword>
<evidence type="ECO:0000313" key="2">
    <source>
        <dbReference type="EMBL" id="KAK9849934.1"/>
    </source>
</evidence>
<protein>
    <submittedName>
        <fullName evidence="2">Uncharacterized protein</fullName>
    </submittedName>
</protein>
<reference evidence="2 3" key="1">
    <citation type="journal article" date="2024" name="Nat. Commun.">
        <title>Phylogenomics reveals the evolutionary origins of lichenization in chlorophyte algae.</title>
        <authorList>
            <person name="Puginier C."/>
            <person name="Libourel C."/>
            <person name="Otte J."/>
            <person name="Skaloud P."/>
            <person name="Haon M."/>
            <person name="Grisel S."/>
            <person name="Petersen M."/>
            <person name="Berrin J.G."/>
            <person name="Delaux P.M."/>
            <person name="Dal Grande F."/>
            <person name="Keller J."/>
        </authorList>
    </citation>
    <scope>NUCLEOTIDE SEQUENCE [LARGE SCALE GENOMIC DNA]</scope>
    <source>
        <strain evidence="2 3">SAG 2523</strain>
    </source>
</reference>
<accession>A0AAW1SPV6</accession>
<name>A0AAW1SPV6_9CHLO</name>
<evidence type="ECO:0000313" key="3">
    <source>
        <dbReference type="Proteomes" id="UP001485043"/>
    </source>
</evidence>
<comment type="caution">
    <text evidence="2">The sequence shown here is derived from an EMBL/GenBank/DDBJ whole genome shotgun (WGS) entry which is preliminary data.</text>
</comment>
<proteinExistence type="predicted"/>
<feature type="compositionally biased region" description="Low complexity" evidence="1">
    <location>
        <begin position="83"/>
        <end position="99"/>
    </location>
</feature>
<gene>
    <name evidence="2" type="ORF">WJX84_003903</name>
</gene>
<sequence>MTVSPGTLRSFEASSSAAMAITSTFTKVVSGLLLLGLIVFAYAAGAHFGGQTGSSSSTLLSRRMLAAAPSGAKYPGPAPAPGPSSKAPASAPTASGKRH</sequence>